<dbReference type="Pfam" id="PF02566">
    <property type="entry name" value="OsmC"/>
    <property type="match status" value="1"/>
</dbReference>
<dbReference type="PANTHER" id="PTHR35368">
    <property type="entry name" value="HYDROPEROXIDE REDUCTASE"/>
    <property type="match status" value="1"/>
</dbReference>
<comment type="caution">
    <text evidence="1">The sequence shown here is derived from an EMBL/GenBank/DDBJ whole genome shotgun (WGS) entry which is preliminary data.</text>
</comment>
<accession>A0AAE3D0G0</accession>
<dbReference type="InterPro" id="IPR036102">
    <property type="entry name" value="OsmC/Ohrsf"/>
</dbReference>
<dbReference type="InterPro" id="IPR052924">
    <property type="entry name" value="OsmC/Ohr_hydroprdx_reductase"/>
</dbReference>
<dbReference type="InterPro" id="IPR003718">
    <property type="entry name" value="OsmC/Ohr_fam"/>
</dbReference>
<dbReference type="InterPro" id="IPR015946">
    <property type="entry name" value="KH_dom-like_a/b"/>
</dbReference>
<dbReference type="AlphaFoldDB" id="A0AAE3D0G0"/>
<name>A0AAE3D0G0_9HYPH</name>
<dbReference type="PANTHER" id="PTHR35368:SF1">
    <property type="entry name" value="HYDROPEROXIDE REDUCTASE"/>
    <property type="match status" value="1"/>
</dbReference>
<reference evidence="1" key="1">
    <citation type="submission" date="2021-08" db="EMBL/GenBank/DDBJ databases">
        <title>Hoeflea bacterium WL0058 sp. nov., isolated from the sediment.</title>
        <authorList>
            <person name="Wang L."/>
            <person name="Zhang D."/>
        </authorList>
    </citation>
    <scope>NUCLEOTIDE SEQUENCE</scope>
    <source>
        <strain evidence="1">WL0058</strain>
    </source>
</reference>
<evidence type="ECO:0000313" key="1">
    <source>
        <dbReference type="EMBL" id="MBW8637644.1"/>
    </source>
</evidence>
<dbReference type="EMBL" id="JAICBX010000002">
    <property type="protein sequence ID" value="MBW8637644.1"/>
    <property type="molecule type" value="Genomic_DNA"/>
</dbReference>
<dbReference type="RefSeq" id="WP_220228330.1">
    <property type="nucleotide sequence ID" value="NZ_JAICBX010000002.1"/>
</dbReference>
<protein>
    <submittedName>
        <fullName evidence="1">OsmC family protein</fullName>
    </submittedName>
</protein>
<dbReference type="SUPFAM" id="SSF82784">
    <property type="entry name" value="OsmC-like"/>
    <property type="match status" value="1"/>
</dbReference>
<gene>
    <name evidence="1" type="ORF">K1W69_10645</name>
</gene>
<dbReference type="Gene3D" id="3.30.300.20">
    <property type="match status" value="1"/>
</dbReference>
<proteinExistence type="predicted"/>
<dbReference type="Proteomes" id="UP001196509">
    <property type="component" value="Unassembled WGS sequence"/>
</dbReference>
<keyword evidence="2" id="KW-1185">Reference proteome</keyword>
<sequence length="193" mass="20307">MTTETSTRPAKVAMNGVDVPTLLATIGAVGDARELAKFTFRAKGDWISGAHSRVSIRDYFGAGAEQDRERTMTVDADHTTVLCGDDEGPTPVELLLAALSACITAGIGNIASARQIKLNSVETTVEGDIDVQGILGLNEDVRNGFSGIRATFKISGDASSEQLRKIVEQSIARSAVFDVLTNGVPVDIVAQTA</sequence>
<organism evidence="1 2">
    <name type="scientific">Flavimaribacter sediminis</name>
    <dbReference type="NCBI Taxonomy" id="2865987"/>
    <lineage>
        <taxon>Bacteria</taxon>
        <taxon>Pseudomonadati</taxon>
        <taxon>Pseudomonadota</taxon>
        <taxon>Alphaproteobacteria</taxon>
        <taxon>Hyphomicrobiales</taxon>
        <taxon>Rhizobiaceae</taxon>
        <taxon>Flavimaribacter</taxon>
    </lineage>
</organism>
<evidence type="ECO:0000313" key="2">
    <source>
        <dbReference type="Proteomes" id="UP001196509"/>
    </source>
</evidence>